<evidence type="ECO:0000256" key="5">
    <source>
        <dbReference type="ARBA" id="ARBA00022475"/>
    </source>
</evidence>
<keyword evidence="9" id="KW-0418">Kinase</keyword>
<organism evidence="15 16">
    <name type="scientific">Candidatus Amesbacteria bacterium RIFCSPLOWO2_01_FULL_48_25</name>
    <dbReference type="NCBI Taxonomy" id="1797259"/>
    <lineage>
        <taxon>Bacteria</taxon>
        <taxon>Candidatus Amesiibacteriota</taxon>
    </lineage>
</organism>
<dbReference type="SUPFAM" id="SSF55874">
    <property type="entry name" value="ATPase domain of HSP90 chaperone/DNA topoisomerase II/histidine kinase"/>
    <property type="match status" value="1"/>
</dbReference>
<sequence>MKSQFVYSLFIILLVPTILALNTFFLLRSFRRDSDFELNNKALLVGSAIALHSRDLLSSPTSLSAQLSELIAQVPEIKAIEVFTSTDSGFTSIASTSPPPSRLSDSVLNSLSWGNNQAYSKQFITDFPPNGSQRVWLVATPITGPDGSKLGLVNLYLSAKDVDAITTRSTSDALVILAVSIVIVLLLLLNHFHLFQISVLFKKLKEIDQLKDNFISIASHELRAPLTSITNFAYVLETSPALSADSQLKKAVSVITGSTDRLKNLVADMLDVSRIEQNRVTLNSSPQDLPALISAVVSELLPQAAAKQLKLEYTPPSQPAIIVCDPDKMRQILTNLIGNAVKYTPTGSVTIYHQLTKNRQIKTFIADTGIGISAEDRPRLFTKFFRVQSDQTASIPGTGLGLWITKQLVEKMSGQITVDSIENKGSQFTLIFPLNSPHPTAKNN</sequence>
<evidence type="ECO:0000256" key="1">
    <source>
        <dbReference type="ARBA" id="ARBA00000085"/>
    </source>
</evidence>
<keyword evidence="13" id="KW-0812">Transmembrane</keyword>
<dbReference type="GO" id="GO:0005524">
    <property type="term" value="F:ATP binding"/>
    <property type="evidence" value="ECO:0007669"/>
    <property type="project" value="UniProtKB-KW"/>
</dbReference>
<dbReference type="PRINTS" id="PR00344">
    <property type="entry name" value="BCTRLSENSOR"/>
</dbReference>
<dbReference type="SMART" id="SM00388">
    <property type="entry name" value="HisKA"/>
    <property type="match status" value="1"/>
</dbReference>
<comment type="catalytic activity">
    <reaction evidence="1">
        <text>ATP + protein L-histidine = ADP + protein N-phospho-L-histidine.</text>
        <dbReference type="EC" id="2.7.13.3"/>
    </reaction>
</comment>
<dbReference type="FunFam" id="3.30.565.10:FF:000023">
    <property type="entry name" value="PAS domain-containing sensor histidine kinase"/>
    <property type="match status" value="1"/>
</dbReference>
<keyword evidence="8" id="KW-0547">Nucleotide-binding</keyword>
<dbReference type="Pfam" id="PF00512">
    <property type="entry name" value="HisKA"/>
    <property type="match status" value="1"/>
</dbReference>
<evidence type="ECO:0000313" key="15">
    <source>
        <dbReference type="EMBL" id="OGD04445.1"/>
    </source>
</evidence>
<evidence type="ECO:0000256" key="6">
    <source>
        <dbReference type="ARBA" id="ARBA00022553"/>
    </source>
</evidence>
<dbReference type="EC" id="2.7.13.3" evidence="4"/>
<dbReference type="GO" id="GO:0000155">
    <property type="term" value="F:phosphorelay sensor kinase activity"/>
    <property type="evidence" value="ECO:0007669"/>
    <property type="project" value="InterPro"/>
</dbReference>
<accession>A0A1F4ZE43</accession>
<keyword evidence="10" id="KW-0067">ATP-binding</keyword>
<evidence type="ECO:0000256" key="2">
    <source>
        <dbReference type="ARBA" id="ARBA00004236"/>
    </source>
</evidence>
<reference evidence="15 16" key="1">
    <citation type="journal article" date="2016" name="Nat. Commun.">
        <title>Thousands of microbial genomes shed light on interconnected biogeochemical processes in an aquifer system.</title>
        <authorList>
            <person name="Anantharaman K."/>
            <person name="Brown C.T."/>
            <person name="Hug L.A."/>
            <person name="Sharon I."/>
            <person name="Castelle C.J."/>
            <person name="Probst A.J."/>
            <person name="Thomas B.C."/>
            <person name="Singh A."/>
            <person name="Wilkins M.J."/>
            <person name="Karaoz U."/>
            <person name="Brodie E.L."/>
            <person name="Williams K.H."/>
            <person name="Hubbard S.S."/>
            <person name="Banfield J.F."/>
        </authorList>
    </citation>
    <scope>NUCLEOTIDE SEQUENCE [LARGE SCALE GENOMIC DNA]</scope>
</reference>
<dbReference type="EMBL" id="MEXN01000001">
    <property type="protein sequence ID" value="OGD04445.1"/>
    <property type="molecule type" value="Genomic_DNA"/>
</dbReference>
<name>A0A1F4ZE43_9BACT</name>
<dbReference type="STRING" id="1797259.A2989_05465"/>
<dbReference type="SMART" id="SM00387">
    <property type="entry name" value="HATPase_c"/>
    <property type="match status" value="1"/>
</dbReference>
<keyword evidence="11" id="KW-0902">Two-component regulatory system</keyword>
<dbReference type="AlphaFoldDB" id="A0A1F4ZE43"/>
<evidence type="ECO:0000256" key="12">
    <source>
        <dbReference type="ARBA" id="ARBA00023136"/>
    </source>
</evidence>
<dbReference type="Proteomes" id="UP000177080">
    <property type="component" value="Unassembled WGS sequence"/>
</dbReference>
<protein>
    <recommendedName>
        <fullName evidence="4">histidine kinase</fullName>
        <ecNumber evidence="4">2.7.13.3</ecNumber>
    </recommendedName>
</protein>
<keyword evidence="13" id="KW-1133">Transmembrane helix</keyword>
<evidence type="ECO:0000256" key="4">
    <source>
        <dbReference type="ARBA" id="ARBA00012438"/>
    </source>
</evidence>
<gene>
    <name evidence="15" type="ORF">A2989_05465</name>
</gene>
<dbReference type="CDD" id="cd00082">
    <property type="entry name" value="HisKA"/>
    <property type="match status" value="1"/>
</dbReference>
<dbReference type="GO" id="GO:0045121">
    <property type="term" value="C:membrane raft"/>
    <property type="evidence" value="ECO:0007669"/>
    <property type="project" value="UniProtKB-SubCell"/>
</dbReference>
<keyword evidence="7" id="KW-0808">Transferase</keyword>
<dbReference type="PANTHER" id="PTHR43047">
    <property type="entry name" value="TWO-COMPONENT HISTIDINE PROTEIN KINASE"/>
    <property type="match status" value="1"/>
</dbReference>
<comment type="caution">
    <text evidence="15">The sequence shown here is derived from an EMBL/GenBank/DDBJ whole genome shotgun (WGS) entry which is preliminary data.</text>
</comment>
<keyword evidence="12 13" id="KW-0472">Membrane</keyword>
<proteinExistence type="predicted"/>
<keyword evidence="5" id="KW-1003">Cell membrane</keyword>
<comment type="subcellular location">
    <subcellularLocation>
        <location evidence="2">Cell membrane</location>
    </subcellularLocation>
    <subcellularLocation>
        <location evidence="3">Membrane raft</location>
        <topology evidence="3">Multi-pass membrane protein</topology>
    </subcellularLocation>
</comment>
<dbReference type="GO" id="GO:0005886">
    <property type="term" value="C:plasma membrane"/>
    <property type="evidence" value="ECO:0007669"/>
    <property type="project" value="UniProtKB-SubCell"/>
</dbReference>
<dbReference type="InterPro" id="IPR003661">
    <property type="entry name" value="HisK_dim/P_dom"/>
</dbReference>
<dbReference type="SUPFAM" id="SSF47384">
    <property type="entry name" value="Homodimeric domain of signal transducing histidine kinase"/>
    <property type="match status" value="1"/>
</dbReference>
<dbReference type="FunFam" id="1.10.287.130:FF:000001">
    <property type="entry name" value="Two-component sensor histidine kinase"/>
    <property type="match status" value="1"/>
</dbReference>
<dbReference type="InterPro" id="IPR036097">
    <property type="entry name" value="HisK_dim/P_sf"/>
</dbReference>
<evidence type="ECO:0000256" key="7">
    <source>
        <dbReference type="ARBA" id="ARBA00022679"/>
    </source>
</evidence>
<dbReference type="PANTHER" id="PTHR43047:SF72">
    <property type="entry name" value="OSMOSENSING HISTIDINE PROTEIN KINASE SLN1"/>
    <property type="match status" value="1"/>
</dbReference>
<dbReference type="Gene3D" id="1.10.287.130">
    <property type="match status" value="1"/>
</dbReference>
<evidence type="ECO:0000259" key="14">
    <source>
        <dbReference type="PROSITE" id="PS50109"/>
    </source>
</evidence>
<dbReference type="Gene3D" id="3.30.565.10">
    <property type="entry name" value="Histidine kinase-like ATPase, C-terminal domain"/>
    <property type="match status" value="1"/>
</dbReference>
<evidence type="ECO:0000313" key="16">
    <source>
        <dbReference type="Proteomes" id="UP000177080"/>
    </source>
</evidence>
<dbReference type="Pfam" id="PF02518">
    <property type="entry name" value="HATPase_c"/>
    <property type="match status" value="1"/>
</dbReference>
<dbReference type="InterPro" id="IPR003594">
    <property type="entry name" value="HATPase_dom"/>
</dbReference>
<feature type="domain" description="Histidine kinase" evidence="14">
    <location>
        <begin position="217"/>
        <end position="436"/>
    </location>
</feature>
<feature type="transmembrane region" description="Helical" evidence="13">
    <location>
        <begin position="6"/>
        <end position="27"/>
    </location>
</feature>
<evidence type="ECO:0000256" key="3">
    <source>
        <dbReference type="ARBA" id="ARBA00004314"/>
    </source>
</evidence>
<keyword evidence="6" id="KW-0597">Phosphoprotein</keyword>
<evidence type="ECO:0000256" key="8">
    <source>
        <dbReference type="ARBA" id="ARBA00022741"/>
    </source>
</evidence>
<evidence type="ECO:0000256" key="11">
    <source>
        <dbReference type="ARBA" id="ARBA00023012"/>
    </source>
</evidence>
<evidence type="ECO:0000256" key="9">
    <source>
        <dbReference type="ARBA" id="ARBA00022777"/>
    </source>
</evidence>
<feature type="transmembrane region" description="Helical" evidence="13">
    <location>
        <begin position="174"/>
        <end position="195"/>
    </location>
</feature>
<dbReference type="InterPro" id="IPR004358">
    <property type="entry name" value="Sig_transdc_His_kin-like_C"/>
</dbReference>
<dbReference type="InterPro" id="IPR005467">
    <property type="entry name" value="His_kinase_dom"/>
</dbReference>
<dbReference type="GO" id="GO:0009927">
    <property type="term" value="F:histidine phosphotransfer kinase activity"/>
    <property type="evidence" value="ECO:0007669"/>
    <property type="project" value="TreeGrafter"/>
</dbReference>
<evidence type="ECO:0000256" key="13">
    <source>
        <dbReference type="SAM" id="Phobius"/>
    </source>
</evidence>
<dbReference type="PROSITE" id="PS50109">
    <property type="entry name" value="HIS_KIN"/>
    <property type="match status" value="1"/>
</dbReference>
<dbReference type="CDD" id="cd16922">
    <property type="entry name" value="HATPase_EvgS-ArcB-TorS-like"/>
    <property type="match status" value="1"/>
</dbReference>
<dbReference type="InterPro" id="IPR036890">
    <property type="entry name" value="HATPase_C_sf"/>
</dbReference>
<evidence type="ECO:0000256" key="10">
    <source>
        <dbReference type="ARBA" id="ARBA00022840"/>
    </source>
</evidence>